<dbReference type="PATRIC" id="fig|1234595.3.peg.3011"/>
<evidence type="ECO:0000313" key="2">
    <source>
        <dbReference type="Proteomes" id="UP000011717"/>
    </source>
</evidence>
<dbReference type="RefSeq" id="WP_008603967.1">
    <property type="nucleotide sequence ID" value="NZ_AMRV01000024.1"/>
</dbReference>
<proteinExistence type="predicted"/>
<dbReference type="EMBL" id="AMRV01000024">
    <property type="protein sequence ID" value="EMD81616.1"/>
    <property type="molecule type" value="Genomic_DNA"/>
</dbReference>
<gene>
    <name evidence="1" type="ORF">C725_3004</name>
</gene>
<sequence length="75" mass="9020">MKIFSHSRPAIVAYQDLLRLHLDERASDPFGTVEERKRNGRTYLYQRFRAETEMMSRISAKISRTYVRAWTARKR</sequence>
<evidence type="ECO:0000313" key="1">
    <source>
        <dbReference type="EMBL" id="EMD81616.1"/>
    </source>
</evidence>
<keyword evidence="2" id="KW-1185">Reference proteome</keyword>
<protein>
    <submittedName>
        <fullName evidence="1">Uncharacterized protein</fullName>
    </submittedName>
</protein>
<dbReference type="AlphaFoldDB" id="M2TIZ3"/>
<name>M2TIZ3_9SPHN</name>
<accession>M2TIZ3</accession>
<reference evidence="1 2" key="1">
    <citation type="journal article" date="2013" name="Genome Announc.">
        <title>Draft Genome Sequence of Strain JLT2015T, Belonging to the Family Sphingomonadaceae of the Alphaproteobacteria.</title>
        <authorList>
            <person name="Tang K."/>
            <person name="Liu K."/>
            <person name="Li S."/>
            <person name="Jiao N."/>
        </authorList>
    </citation>
    <scope>NUCLEOTIDE SEQUENCE [LARGE SCALE GENOMIC DNA]</scope>
    <source>
        <strain evidence="1 2">JLT2015</strain>
    </source>
</reference>
<organism evidence="1 2">
    <name type="scientific">Pacificimonas flava</name>
    <dbReference type="NCBI Taxonomy" id="1234595"/>
    <lineage>
        <taxon>Bacteria</taxon>
        <taxon>Pseudomonadati</taxon>
        <taxon>Pseudomonadota</taxon>
        <taxon>Alphaproteobacteria</taxon>
        <taxon>Sphingomonadales</taxon>
        <taxon>Sphingosinicellaceae</taxon>
        <taxon>Pacificimonas</taxon>
    </lineage>
</organism>
<dbReference type="Proteomes" id="UP000011717">
    <property type="component" value="Unassembled WGS sequence"/>
</dbReference>
<comment type="caution">
    <text evidence="1">The sequence shown here is derived from an EMBL/GenBank/DDBJ whole genome shotgun (WGS) entry which is preliminary data.</text>
</comment>